<dbReference type="PANTHER" id="PTHR12948:SF3">
    <property type="entry name" value="NEDD8 ULTIMATE BUSTER 1"/>
    <property type="match status" value="1"/>
</dbReference>
<dbReference type="AlphaFoldDB" id="L8H4S4"/>
<dbReference type="Pfam" id="PF22562">
    <property type="entry name" value="UBA_7"/>
    <property type="match status" value="1"/>
</dbReference>
<dbReference type="Gene3D" id="1.10.8.10">
    <property type="entry name" value="DNA helicase RuvA subunit, C-terminal domain"/>
    <property type="match status" value="2"/>
</dbReference>
<feature type="region of interest" description="Disordered" evidence="1">
    <location>
        <begin position="65"/>
        <end position="115"/>
    </location>
</feature>
<dbReference type="SMART" id="SM00165">
    <property type="entry name" value="UBA"/>
    <property type="match status" value="2"/>
</dbReference>
<dbReference type="OrthoDB" id="361536at2759"/>
<evidence type="ECO:0000313" key="4">
    <source>
        <dbReference type="Proteomes" id="UP000011083"/>
    </source>
</evidence>
<proteinExistence type="predicted"/>
<accession>L8H4S4</accession>
<dbReference type="GeneID" id="14921064"/>
<dbReference type="RefSeq" id="XP_004342327.1">
    <property type="nucleotide sequence ID" value="XM_004342278.1"/>
</dbReference>
<feature type="region of interest" description="Disordered" evidence="1">
    <location>
        <begin position="132"/>
        <end position="158"/>
    </location>
</feature>
<reference evidence="3 4" key="1">
    <citation type="journal article" date="2013" name="Genome Biol.">
        <title>Genome of Acanthamoeba castellanii highlights extensive lateral gene transfer and early evolution of tyrosine kinase signaling.</title>
        <authorList>
            <person name="Clarke M."/>
            <person name="Lohan A.J."/>
            <person name="Liu B."/>
            <person name="Lagkouvardos I."/>
            <person name="Roy S."/>
            <person name="Zafar N."/>
            <person name="Bertelli C."/>
            <person name="Schilde C."/>
            <person name="Kianianmomeni A."/>
            <person name="Burglin T.R."/>
            <person name="Frech C."/>
            <person name="Turcotte B."/>
            <person name="Kopec K.O."/>
            <person name="Synnott J.M."/>
            <person name="Choo C."/>
            <person name="Paponov I."/>
            <person name="Finkler A."/>
            <person name="Soon Heng Tan C."/>
            <person name="Hutchins A.P."/>
            <person name="Weinmeier T."/>
            <person name="Rattei T."/>
            <person name="Chu J.S."/>
            <person name="Gimenez G."/>
            <person name="Irimia M."/>
            <person name="Rigden D.J."/>
            <person name="Fitzpatrick D.A."/>
            <person name="Lorenzo-Morales J."/>
            <person name="Bateman A."/>
            <person name="Chiu C.H."/>
            <person name="Tang P."/>
            <person name="Hegemann P."/>
            <person name="Fromm H."/>
            <person name="Raoult D."/>
            <person name="Greub G."/>
            <person name="Miranda-Saavedra D."/>
            <person name="Chen N."/>
            <person name="Nash P."/>
            <person name="Ginger M.L."/>
            <person name="Horn M."/>
            <person name="Schaap P."/>
            <person name="Caler L."/>
            <person name="Loftus B."/>
        </authorList>
    </citation>
    <scope>NUCLEOTIDE SEQUENCE [LARGE SCALE GENOMIC DNA]</scope>
    <source>
        <strain evidence="3 4">Neff</strain>
    </source>
</reference>
<dbReference type="PANTHER" id="PTHR12948">
    <property type="entry name" value="NEDD8 ULTIMATE BUSTER-1 BS4 PROTEIN"/>
    <property type="match status" value="1"/>
</dbReference>
<feature type="domain" description="UBA" evidence="2">
    <location>
        <begin position="228"/>
        <end position="273"/>
    </location>
</feature>
<dbReference type="Proteomes" id="UP000011083">
    <property type="component" value="Unassembled WGS sequence"/>
</dbReference>
<feature type="domain" description="UBA" evidence="2">
    <location>
        <begin position="166"/>
        <end position="206"/>
    </location>
</feature>
<feature type="compositionally biased region" description="Low complexity" evidence="1">
    <location>
        <begin position="65"/>
        <end position="104"/>
    </location>
</feature>
<dbReference type="PROSITE" id="PS50030">
    <property type="entry name" value="UBA"/>
    <property type="match status" value="2"/>
</dbReference>
<dbReference type="Pfam" id="PF00627">
    <property type="entry name" value="UBA"/>
    <property type="match status" value="1"/>
</dbReference>
<name>L8H4S4_ACACF</name>
<dbReference type="InterPro" id="IPR039749">
    <property type="entry name" value="NUB1"/>
</dbReference>
<dbReference type="GO" id="GO:2000058">
    <property type="term" value="P:regulation of ubiquitin-dependent protein catabolic process"/>
    <property type="evidence" value="ECO:0007669"/>
    <property type="project" value="TreeGrafter"/>
</dbReference>
<dbReference type="InterPro" id="IPR015940">
    <property type="entry name" value="UBA"/>
</dbReference>
<dbReference type="SUPFAM" id="SSF46934">
    <property type="entry name" value="UBA-like"/>
    <property type="match status" value="2"/>
</dbReference>
<organism evidence="3 4">
    <name type="scientific">Acanthamoeba castellanii (strain ATCC 30010 / Neff)</name>
    <dbReference type="NCBI Taxonomy" id="1257118"/>
    <lineage>
        <taxon>Eukaryota</taxon>
        <taxon>Amoebozoa</taxon>
        <taxon>Discosea</taxon>
        <taxon>Longamoebia</taxon>
        <taxon>Centramoebida</taxon>
        <taxon>Acanthamoebidae</taxon>
        <taxon>Acanthamoeba</taxon>
    </lineage>
</organism>
<dbReference type="KEGG" id="acan:ACA1_116900"/>
<dbReference type="InterPro" id="IPR009060">
    <property type="entry name" value="UBA-like_sf"/>
</dbReference>
<protein>
    <submittedName>
        <fullName evidence="3">UBA/TSN domain containing protein</fullName>
    </submittedName>
</protein>
<evidence type="ECO:0000313" key="3">
    <source>
        <dbReference type="EMBL" id="ELR20217.1"/>
    </source>
</evidence>
<sequence>MLHALVAAPKTCADIPLVWFLLNLTFIRASTTWWHTAWWWACGWKQQRQSDFSRASGMDPTCTRASATSWSSSSSSVTTAPSTAPARTAPASSASLAFTSTSPSHPHLRTEPHLREQTCRAATQWRCLASERAPAEGSSVRGTERWALATSESSHRPTLQKKLKEEAEKKKVEQLKAMGFPEEWAKDALKETKGDLDAAVEHLTLQLSAGDDFGSTPTASGGGGGGDVADASLVSQLTDMGFSADQAKMALQACVPPKQDNDVGRAVEFLFNQ</sequence>
<dbReference type="EMBL" id="KB007926">
    <property type="protein sequence ID" value="ELR20217.1"/>
    <property type="molecule type" value="Genomic_DNA"/>
</dbReference>
<gene>
    <name evidence="3" type="ORF">ACA1_116900</name>
</gene>
<keyword evidence="4" id="KW-1185">Reference proteome</keyword>
<dbReference type="VEuPathDB" id="AmoebaDB:ACA1_116900"/>
<evidence type="ECO:0000256" key="1">
    <source>
        <dbReference type="SAM" id="MobiDB-lite"/>
    </source>
</evidence>
<dbReference type="CDD" id="cd14270">
    <property type="entry name" value="UBA"/>
    <property type="match status" value="1"/>
</dbReference>
<evidence type="ECO:0000259" key="2">
    <source>
        <dbReference type="PROSITE" id="PS50030"/>
    </source>
</evidence>